<feature type="DNA-binding region" description="H-T-H motif" evidence="4">
    <location>
        <begin position="37"/>
        <end position="56"/>
    </location>
</feature>
<reference evidence="6 7" key="1">
    <citation type="submission" date="2023-03" db="EMBL/GenBank/DDBJ databases">
        <title>Fodinicurvata sp. CAU 1616 isolated from sea sendiment.</title>
        <authorList>
            <person name="Kim W."/>
        </authorList>
    </citation>
    <scope>NUCLEOTIDE SEQUENCE [LARGE SCALE GENOMIC DNA]</scope>
    <source>
        <strain evidence="6 7">CAU 1616</strain>
    </source>
</reference>
<keyword evidence="3" id="KW-0804">Transcription</keyword>
<keyword evidence="2 4" id="KW-0238">DNA-binding</keyword>
<evidence type="ECO:0000256" key="4">
    <source>
        <dbReference type="PROSITE-ProRule" id="PRU00335"/>
    </source>
</evidence>
<dbReference type="EMBL" id="JARHUD010000007">
    <property type="protein sequence ID" value="MDF2096683.1"/>
    <property type="molecule type" value="Genomic_DNA"/>
</dbReference>
<dbReference type="PANTHER" id="PTHR30055:SF234">
    <property type="entry name" value="HTH-TYPE TRANSCRIPTIONAL REGULATOR BETI"/>
    <property type="match status" value="1"/>
</dbReference>
<dbReference type="Pfam" id="PF00440">
    <property type="entry name" value="TetR_N"/>
    <property type="match status" value="1"/>
</dbReference>
<dbReference type="SUPFAM" id="SSF46689">
    <property type="entry name" value="Homeodomain-like"/>
    <property type="match status" value="1"/>
</dbReference>
<dbReference type="InterPro" id="IPR009057">
    <property type="entry name" value="Homeodomain-like_sf"/>
</dbReference>
<proteinExistence type="predicted"/>
<organism evidence="6 7">
    <name type="scientific">Aquibaculum arenosum</name>
    <dbReference type="NCBI Taxonomy" id="3032591"/>
    <lineage>
        <taxon>Bacteria</taxon>
        <taxon>Pseudomonadati</taxon>
        <taxon>Pseudomonadota</taxon>
        <taxon>Alphaproteobacteria</taxon>
        <taxon>Rhodospirillales</taxon>
        <taxon>Rhodovibrionaceae</taxon>
        <taxon>Aquibaculum</taxon>
    </lineage>
</organism>
<feature type="domain" description="HTH tetR-type" evidence="5">
    <location>
        <begin position="14"/>
        <end position="74"/>
    </location>
</feature>
<evidence type="ECO:0000259" key="5">
    <source>
        <dbReference type="PROSITE" id="PS50977"/>
    </source>
</evidence>
<evidence type="ECO:0000313" key="7">
    <source>
        <dbReference type="Proteomes" id="UP001215503"/>
    </source>
</evidence>
<evidence type="ECO:0000256" key="1">
    <source>
        <dbReference type="ARBA" id="ARBA00023015"/>
    </source>
</evidence>
<evidence type="ECO:0000256" key="3">
    <source>
        <dbReference type="ARBA" id="ARBA00023163"/>
    </source>
</evidence>
<dbReference type="PROSITE" id="PS50977">
    <property type="entry name" value="HTH_TETR_2"/>
    <property type="match status" value="1"/>
</dbReference>
<dbReference type="Proteomes" id="UP001215503">
    <property type="component" value="Unassembled WGS sequence"/>
</dbReference>
<keyword evidence="7" id="KW-1185">Reference proteome</keyword>
<accession>A0ABT5YP09</accession>
<dbReference type="PANTHER" id="PTHR30055">
    <property type="entry name" value="HTH-TYPE TRANSCRIPTIONAL REGULATOR RUTR"/>
    <property type="match status" value="1"/>
</dbReference>
<sequence>MKQRQAERQRAVGAHKRRLILDAAQKVFAREGLEGSSLRLIAAEAGYTPAALYFHFQSKEAIYAELLQESLGRLGEAVAKAAPKDAHAADRLRRAGMAFFGYYAQYAGELDLGFYLFRGGMKPAGLGREWDEALNAALIAALAPITAAAEALGAPREGAQRVTVNCFAHAAGLLLLMHTGRIRIFGAQAEGLMADYLEGVLGEISTQKEG</sequence>
<dbReference type="Gene3D" id="1.10.357.10">
    <property type="entry name" value="Tetracycline Repressor, domain 2"/>
    <property type="match status" value="1"/>
</dbReference>
<dbReference type="InterPro" id="IPR001647">
    <property type="entry name" value="HTH_TetR"/>
</dbReference>
<dbReference type="PRINTS" id="PR00455">
    <property type="entry name" value="HTHTETR"/>
</dbReference>
<comment type="caution">
    <text evidence="6">The sequence shown here is derived from an EMBL/GenBank/DDBJ whole genome shotgun (WGS) entry which is preliminary data.</text>
</comment>
<evidence type="ECO:0000313" key="6">
    <source>
        <dbReference type="EMBL" id="MDF2096683.1"/>
    </source>
</evidence>
<dbReference type="InterPro" id="IPR050109">
    <property type="entry name" value="HTH-type_TetR-like_transc_reg"/>
</dbReference>
<keyword evidence="1" id="KW-0805">Transcription regulation</keyword>
<gene>
    <name evidence="6" type="ORF">P2G67_11910</name>
</gene>
<name>A0ABT5YP09_9PROT</name>
<dbReference type="RefSeq" id="WP_275823382.1">
    <property type="nucleotide sequence ID" value="NZ_JARHUD010000007.1"/>
</dbReference>
<evidence type="ECO:0000256" key="2">
    <source>
        <dbReference type="ARBA" id="ARBA00023125"/>
    </source>
</evidence>
<protein>
    <submittedName>
        <fullName evidence="6">Helix-turn-helix domain containing protein</fullName>
    </submittedName>
</protein>